<dbReference type="AlphaFoldDB" id="X1KDH8"/>
<reference evidence="1" key="1">
    <citation type="journal article" date="2014" name="Front. Microbiol.">
        <title>High frequency of phylogenetically diverse reductive dehalogenase-homologous genes in deep subseafloor sedimentary metagenomes.</title>
        <authorList>
            <person name="Kawai M."/>
            <person name="Futagami T."/>
            <person name="Toyoda A."/>
            <person name="Takaki Y."/>
            <person name="Nishi S."/>
            <person name="Hori S."/>
            <person name="Arai W."/>
            <person name="Tsubouchi T."/>
            <person name="Morono Y."/>
            <person name="Uchiyama I."/>
            <person name="Ito T."/>
            <person name="Fujiyama A."/>
            <person name="Inagaki F."/>
            <person name="Takami H."/>
        </authorList>
    </citation>
    <scope>NUCLEOTIDE SEQUENCE</scope>
    <source>
        <strain evidence="1">Expedition CK06-06</strain>
    </source>
</reference>
<gene>
    <name evidence="1" type="ORF">S03H2_58387</name>
</gene>
<name>X1KDH8_9ZZZZ</name>
<feature type="non-terminal residue" evidence="1">
    <location>
        <position position="1"/>
    </location>
</feature>
<evidence type="ECO:0000313" key="1">
    <source>
        <dbReference type="EMBL" id="GAH88244.1"/>
    </source>
</evidence>
<sequence>VIKNYREACSYISKYVAKQEINNTESIEGKHWGCSRNLPVKAYQRWHCWDDEAKEMILRIRIWLMNHGKSKYADPEYLNVFKDTTVFMDLKDTNILDFEYFAWASLSPF</sequence>
<proteinExistence type="predicted"/>
<comment type="caution">
    <text evidence="1">The sequence shown here is derived from an EMBL/GenBank/DDBJ whole genome shotgun (WGS) entry which is preliminary data.</text>
</comment>
<dbReference type="EMBL" id="BARU01037473">
    <property type="protein sequence ID" value="GAH88244.1"/>
    <property type="molecule type" value="Genomic_DNA"/>
</dbReference>
<accession>X1KDH8</accession>
<organism evidence="1">
    <name type="scientific">marine sediment metagenome</name>
    <dbReference type="NCBI Taxonomy" id="412755"/>
    <lineage>
        <taxon>unclassified sequences</taxon>
        <taxon>metagenomes</taxon>
        <taxon>ecological metagenomes</taxon>
    </lineage>
</organism>
<protein>
    <submittedName>
        <fullName evidence="1">Uncharacterized protein</fullName>
    </submittedName>
</protein>